<sequence>MSPVLPPEIVTPRRRPAQLRPAAPWWRNLDPEFPAWKVVNHMDRFTRLRLQTSSLTDLGLRAGIIAATTALSLPWSLRPDTLLRDRKERGFYHDLATAGDAHAFFQKPKPGIRVRVRHSGPLAHQPKDGQSYLLSFRSPFEAVNPRVREDYHRHDNNEIAWAQYWKHGDKPRPTIAVIHGFIMDSYWVNSKFFALEWFYEQGYDVLLYTLPFHGYRQGLLSPFSGHGYFSHGPLHMNEVHAHAIHDFRVFLDWLLSHGVPSVGVTGISMGGYATALLASVEERLAFAIPVVPPASLVDMVFEWPVLGHLIRSALATAGISIQEARHTLAVNSPLTWQLAIPKERVLLIGGMDDRITFTKHTMLLWEHWDRPAVHWFPGGHVLHWGQGDYLKAMRRFLDGIGFKP</sequence>
<accession>A0A4Q7ZCF6</accession>
<evidence type="ECO:0000313" key="1">
    <source>
        <dbReference type="EMBL" id="RZU47864.1"/>
    </source>
</evidence>
<dbReference type="AlphaFoldDB" id="A0A4Q7ZCF6"/>
<dbReference type="InterPro" id="IPR019149">
    <property type="entry name" value="ABHD18"/>
</dbReference>
<organism evidence="1 2">
    <name type="scientific">Fluviicoccus keumensis</name>
    <dbReference type="NCBI Taxonomy" id="1435465"/>
    <lineage>
        <taxon>Bacteria</taxon>
        <taxon>Pseudomonadati</taxon>
        <taxon>Pseudomonadota</taxon>
        <taxon>Gammaproteobacteria</taxon>
        <taxon>Moraxellales</taxon>
        <taxon>Moraxellaceae</taxon>
        <taxon>Fluviicoccus</taxon>
    </lineage>
</organism>
<proteinExistence type="predicted"/>
<comment type="caution">
    <text evidence="1">The sequence shown here is derived from an EMBL/GenBank/DDBJ whole genome shotgun (WGS) entry which is preliminary data.</text>
</comment>
<reference evidence="1 2" key="1">
    <citation type="submission" date="2019-02" db="EMBL/GenBank/DDBJ databases">
        <title>Genomic Encyclopedia of Type Strains, Phase IV (KMG-IV): sequencing the most valuable type-strain genomes for metagenomic binning, comparative biology and taxonomic classification.</title>
        <authorList>
            <person name="Goeker M."/>
        </authorList>
    </citation>
    <scope>NUCLEOTIDE SEQUENCE [LARGE SCALE GENOMIC DNA]</scope>
    <source>
        <strain evidence="1 2">DSM 105135</strain>
    </source>
</reference>
<dbReference type="Pfam" id="PF09752">
    <property type="entry name" value="ABHD18"/>
    <property type="match status" value="1"/>
</dbReference>
<dbReference type="Proteomes" id="UP000292423">
    <property type="component" value="Unassembled WGS sequence"/>
</dbReference>
<keyword evidence="2" id="KW-1185">Reference proteome</keyword>
<dbReference type="Gene3D" id="3.40.50.1820">
    <property type="entry name" value="alpha/beta hydrolase"/>
    <property type="match status" value="1"/>
</dbReference>
<dbReference type="SUPFAM" id="SSF53474">
    <property type="entry name" value="alpha/beta-Hydrolases"/>
    <property type="match status" value="1"/>
</dbReference>
<dbReference type="PANTHER" id="PTHR13617">
    <property type="entry name" value="PROTEIN ABHD18"/>
    <property type="match status" value="1"/>
</dbReference>
<protein>
    <submittedName>
        <fullName evidence="1">Uncharacterized protein DUF2048</fullName>
    </submittedName>
</protein>
<name>A0A4Q7ZCF6_9GAMM</name>
<dbReference type="PANTHER" id="PTHR13617:SF14">
    <property type="entry name" value="PROTEIN ABHD18"/>
    <property type="match status" value="1"/>
</dbReference>
<evidence type="ECO:0000313" key="2">
    <source>
        <dbReference type="Proteomes" id="UP000292423"/>
    </source>
</evidence>
<dbReference type="InterPro" id="IPR029058">
    <property type="entry name" value="AB_hydrolase_fold"/>
</dbReference>
<gene>
    <name evidence="1" type="ORF">EV700_0831</name>
</gene>
<dbReference type="EMBL" id="SHKX01000010">
    <property type="protein sequence ID" value="RZU47864.1"/>
    <property type="molecule type" value="Genomic_DNA"/>
</dbReference>
<dbReference type="RefSeq" id="WP_165391327.1">
    <property type="nucleotide sequence ID" value="NZ_SHKX01000010.1"/>
</dbReference>